<feature type="region of interest" description="Disordered" evidence="1">
    <location>
        <begin position="134"/>
        <end position="247"/>
    </location>
</feature>
<feature type="compositionally biased region" description="Polar residues" evidence="1">
    <location>
        <begin position="209"/>
        <end position="230"/>
    </location>
</feature>
<sequence length="563" mass="62676">MPRKFSFGLGSLKAPPKLERPPQEPILLPADKPAAAAAAAHKRHVSKDSLTSLNMAYISRQRIDPRTEQELRAACALILQNFKPSDHDIPDADPKLDFRGPHTRRKEREHRTDTLHVKVHRPTGAPQEFRAHYDSRHHHEPHRATSASKSYPDLPMRANTGKRRVESAEHAEPDTEPRRPIKSYTADAPRHHFVRVDTGDTDDVLSVGTPYTASTSTHQYSYSTAPTSVAATHRSSKRTSRQGDNPAAIADAQAAEWMRSELEKRRHQIASQPHSSRPTTADRPPSRAASIRSGIKEYIFPGSRNLSRTQSRSSLRSEASQAHSTASQGWRSWGLNRKSSSRRSSRPGTSSGRKDTGDERKSEINLNRELPPLPSLDTWKDPQLREKKKKAPTPAHIATMMRPVDHPHTHSTLSSPLYPNFAPSPRILSPTHPDPLSSLSPTSPSRPNSIPPRLSSEARIFAPNFSRKISSDGGQPFDAEFGFPHVVHISAGEVAPKKEESKLKRVLSVWGLKKGKDKDKDREKERERERGGRGRRIGWGGWRGRGEEGVLVGGEAGAPVVRY</sequence>
<feature type="region of interest" description="Disordered" evidence="1">
    <location>
        <begin position="514"/>
        <end position="540"/>
    </location>
</feature>
<evidence type="ECO:0000313" key="2">
    <source>
        <dbReference type="EMBL" id="KAK3214362.1"/>
    </source>
</evidence>
<feature type="compositionally biased region" description="Polar residues" evidence="1">
    <location>
        <begin position="318"/>
        <end position="330"/>
    </location>
</feature>
<feature type="compositionally biased region" description="Low complexity" evidence="1">
    <location>
        <begin position="428"/>
        <end position="447"/>
    </location>
</feature>
<feature type="region of interest" description="Disordered" evidence="1">
    <location>
        <begin position="1"/>
        <end position="24"/>
    </location>
</feature>
<proteinExistence type="predicted"/>
<feature type="region of interest" description="Disordered" evidence="1">
    <location>
        <begin position="261"/>
        <end position="454"/>
    </location>
</feature>
<feature type="region of interest" description="Disordered" evidence="1">
    <location>
        <begin position="86"/>
        <end position="112"/>
    </location>
</feature>
<feature type="compositionally biased region" description="Basic and acidic residues" evidence="1">
    <location>
        <begin position="163"/>
        <end position="179"/>
    </location>
</feature>
<dbReference type="AlphaFoldDB" id="A0AAN6M3S1"/>
<name>A0AAN6M3S1_9PLEO</name>
<dbReference type="Proteomes" id="UP001280581">
    <property type="component" value="Unassembled WGS sequence"/>
</dbReference>
<accession>A0AAN6M3S1</accession>
<keyword evidence="3" id="KW-1185">Reference proteome</keyword>
<feature type="compositionally biased region" description="Basic and acidic residues" evidence="1">
    <location>
        <begin position="352"/>
        <end position="363"/>
    </location>
</feature>
<evidence type="ECO:0000313" key="3">
    <source>
        <dbReference type="Proteomes" id="UP001280581"/>
    </source>
</evidence>
<dbReference type="EMBL" id="WVTA01000004">
    <property type="protein sequence ID" value="KAK3214362.1"/>
    <property type="molecule type" value="Genomic_DNA"/>
</dbReference>
<reference evidence="2 3" key="1">
    <citation type="submission" date="2021-02" db="EMBL/GenBank/DDBJ databases">
        <title>Genome assembly of Pseudopithomyces chartarum.</title>
        <authorList>
            <person name="Jauregui R."/>
            <person name="Singh J."/>
            <person name="Voisey C."/>
        </authorList>
    </citation>
    <scope>NUCLEOTIDE SEQUENCE [LARGE SCALE GENOMIC DNA]</scope>
    <source>
        <strain evidence="2 3">AGR01</strain>
    </source>
</reference>
<feature type="compositionally biased region" description="Basic and acidic residues" evidence="1">
    <location>
        <begin position="514"/>
        <end position="532"/>
    </location>
</feature>
<feature type="compositionally biased region" description="Polar residues" evidence="1">
    <location>
        <begin position="269"/>
        <end position="279"/>
    </location>
</feature>
<protein>
    <submittedName>
        <fullName evidence="2">Uncharacterized protein</fullName>
    </submittedName>
</protein>
<gene>
    <name evidence="2" type="ORF">GRF29_28g2805104</name>
</gene>
<feature type="compositionally biased region" description="Low complexity" evidence="1">
    <location>
        <begin position="303"/>
        <end position="317"/>
    </location>
</feature>
<feature type="compositionally biased region" description="Basic and acidic residues" evidence="1">
    <location>
        <begin position="86"/>
        <end position="100"/>
    </location>
</feature>
<feature type="compositionally biased region" description="Basic and acidic residues" evidence="1">
    <location>
        <begin position="188"/>
        <end position="198"/>
    </location>
</feature>
<comment type="caution">
    <text evidence="2">The sequence shown here is derived from an EMBL/GenBank/DDBJ whole genome shotgun (WGS) entry which is preliminary data.</text>
</comment>
<organism evidence="2 3">
    <name type="scientific">Pseudopithomyces chartarum</name>
    <dbReference type="NCBI Taxonomy" id="1892770"/>
    <lineage>
        <taxon>Eukaryota</taxon>
        <taxon>Fungi</taxon>
        <taxon>Dikarya</taxon>
        <taxon>Ascomycota</taxon>
        <taxon>Pezizomycotina</taxon>
        <taxon>Dothideomycetes</taxon>
        <taxon>Pleosporomycetidae</taxon>
        <taxon>Pleosporales</taxon>
        <taxon>Massarineae</taxon>
        <taxon>Didymosphaeriaceae</taxon>
        <taxon>Pseudopithomyces</taxon>
    </lineage>
</organism>
<evidence type="ECO:0000256" key="1">
    <source>
        <dbReference type="SAM" id="MobiDB-lite"/>
    </source>
</evidence>